<accession>B9SYT0</accession>
<dbReference type="Proteomes" id="UP000008311">
    <property type="component" value="Unassembled WGS sequence"/>
</dbReference>
<dbReference type="AlphaFoldDB" id="B9SYT0"/>
<dbReference type="Pfam" id="PF01535">
    <property type="entry name" value="PPR"/>
    <property type="match status" value="6"/>
</dbReference>
<dbReference type="InterPro" id="IPR046960">
    <property type="entry name" value="PPR_At4g14850-like_plant"/>
</dbReference>
<evidence type="ECO:0000313" key="4">
    <source>
        <dbReference type="Proteomes" id="UP000008311"/>
    </source>
</evidence>
<dbReference type="EMBL" id="EQ974258">
    <property type="protein sequence ID" value="EEF31234.1"/>
    <property type="molecule type" value="Genomic_DNA"/>
</dbReference>
<name>B9SYT0_RICCO</name>
<dbReference type="FunCoup" id="B9SYT0">
    <property type="interactions" value="787"/>
</dbReference>
<feature type="repeat" description="PPR" evidence="2">
    <location>
        <begin position="223"/>
        <end position="258"/>
    </location>
</feature>
<proteinExistence type="predicted"/>
<dbReference type="InterPro" id="IPR011990">
    <property type="entry name" value="TPR-like_helical_dom_sf"/>
</dbReference>
<protein>
    <submittedName>
        <fullName evidence="3">Pentatricopeptide repeat-containing protein, putative</fullName>
    </submittedName>
</protein>
<dbReference type="FunFam" id="1.25.40.10:FF:000158">
    <property type="entry name" value="pentatricopeptide repeat-containing protein At2g33680"/>
    <property type="match status" value="1"/>
</dbReference>
<dbReference type="InParanoid" id="B9SYT0"/>
<dbReference type="eggNOG" id="KOG4197">
    <property type="taxonomic scope" value="Eukaryota"/>
</dbReference>
<organism evidence="3 4">
    <name type="scientific">Ricinus communis</name>
    <name type="common">Castor bean</name>
    <dbReference type="NCBI Taxonomy" id="3988"/>
    <lineage>
        <taxon>Eukaryota</taxon>
        <taxon>Viridiplantae</taxon>
        <taxon>Streptophyta</taxon>
        <taxon>Embryophyta</taxon>
        <taxon>Tracheophyta</taxon>
        <taxon>Spermatophyta</taxon>
        <taxon>Magnoliopsida</taxon>
        <taxon>eudicotyledons</taxon>
        <taxon>Gunneridae</taxon>
        <taxon>Pentapetalae</taxon>
        <taxon>rosids</taxon>
        <taxon>fabids</taxon>
        <taxon>Malpighiales</taxon>
        <taxon>Euphorbiaceae</taxon>
        <taxon>Acalyphoideae</taxon>
        <taxon>Acalypheae</taxon>
        <taxon>Ricinus</taxon>
    </lineage>
</organism>
<dbReference type="STRING" id="3988.B9SYT0"/>
<dbReference type="PANTHER" id="PTHR47926">
    <property type="entry name" value="PENTATRICOPEPTIDE REPEAT-CONTAINING PROTEIN"/>
    <property type="match status" value="1"/>
</dbReference>
<dbReference type="PROSITE" id="PS51375">
    <property type="entry name" value="PPR"/>
    <property type="match status" value="3"/>
</dbReference>
<evidence type="ECO:0000256" key="2">
    <source>
        <dbReference type="PROSITE-ProRule" id="PRU00708"/>
    </source>
</evidence>
<evidence type="ECO:0000256" key="1">
    <source>
        <dbReference type="ARBA" id="ARBA00022737"/>
    </source>
</evidence>
<dbReference type="InterPro" id="IPR002885">
    <property type="entry name" value="PPR_rpt"/>
</dbReference>
<gene>
    <name evidence="3" type="ORF">RCOM_0362140</name>
</gene>
<feature type="repeat" description="PPR" evidence="2">
    <location>
        <begin position="185"/>
        <end position="215"/>
    </location>
</feature>
<sequence length="311" mass="34324">MGCLQSGQKCHGQVLKNGVDCILPVQNSLIHFYGCCGLVELARKVFDEMSQADLVSWNSIVNAYANVGELDTAHDIFNIMLGKTVVSWNVMIYGYLKGNNPGCSLMLFRKMVNSGLRGNDKTMVSVLSACGKSARLTEGRSIHGFLIRTSLNFSVILLTSLMDMYSKCQKVELARSIFDSMVHRNLICWNAMILGHCIHGKPADGLDLFAEMVNSTGETILPDEVTYIGVISACARAGLLTEGRKFFSQMMDKYTIKPNFAHYWCMANLYAGCNIASDAIAGEEGTNPSARAFPDMHLLIFIMENVLMRVL</sequence>
<dbReference type="GO" id="GO:0009451">
    <property type="term" value="P:RNA modification"/>
    <property type="evidence" value="ECO:0000318"/>
    <property type="project" value="GO_Central"/>
</dbReference>
<dbReference type="Gene3D" id="1.25.40.10">
    <property type="entry name" value="Tetratricopeptide repeat domain"/>
    <property type="match status" value="3"/>
</dbReference>
<evidence type="ECO:0000313" key="3">
    <source>
        <dbReference type="EMBL" id="EEF31234.1"/>
    </source>
</evidence>
<feature type="repeat" description="PPR" evidence="2">
    <location>
        <begin position="53"/>
        <end position="87"/>
    </location>
</feature>
<keyword evidence="4" id="KW-1185">Reference proteome</keyword>
<keyword evidence="1" id="KW-0677">Repeat</keyword>
<reference evidence="4" key="1">
    <citation type="journal article" date="2010" name="Nat. Biotechnol.">
        <title>Draft genome sequence of the oilseed species Ricinus communis.</title>
        <authorList>
            <person name="Chan A.P."/>
            <person name="Crabtree J."/>
            <person name="Zhao Q."/>
            <person name="Lorenzi H."/>
            <person name="Orvis J."/>
            <person name="Puiu D."/>
            <person name="Melake-Berhan A."/>
            <person name="Jones K.M."/>
            <person name="Redman J."/>
            <person name="Chen G."/>
            <person name="Cahoon E.B."/>
            <person name="Gedil M."/>
            <person name="Stanke M."/>
            <person name="Haas B.J."/>
            <person name="Wortman J.R."/>
            <person name="Fraser-Liggett C.M."/>
            <person name="Ravel J."/>
            <person name="Rabinowicz P.D."/>
        </authorList>
    </citation>
    <scope>NUCLEOTIDE SEQUENCE [LARGE SCALE GENOMIC DNA]</scope>
    <source>
        <strain evidence="4">cv. Hale</strain>
    </source>
</reference>
<dbReference type="NCBIfam" id="TIGR00756">
    <property type="entry name" value="PPR"/>
    <property type="match status" value="6"/>
</dbReference>
<dbReference type="GO" id="GO:0099402">
    <property type="term" value="P:plant organ development"/>
    <property type="evidence" value="ECO:0007669"/>
    <property type="project" value="UniProtKB-ARBA"/>
</dbReference>
<dbReference type="PANTHER" id="PTHR47926:SF365">
    <property type="entry name" value="DYW DOMAIN-CONTAINING PROTEIN"/>
    <property type="match status" value="1"/>
</dbReference>
<dbReference type="GO" id="GO:0003723">
    <property type="term" value="F:RNA binding"/>
    <property type="evidence" value="ECO:0007669"/>
    <property type="project" value="InterPro"/>
</dbReference>